<feature type="compositionally biased region" description="Basic and acidic residues" evidence="1">
    <location>
        <begin position="309"/>
        <end position="330"/>
    </location>
</feature>
<feature type="compositionally biased region" description="Low complexity" evidence="1">
    <location>
        <begin position="230"/>
        <end position="240"/>
    </location>
</feature>
<dbReference type="Proteomes" id="UP000694845">
    <property type="component" value="Unplaced"/>
</dbReference>
<reference evidence="4" key="1">
    <citation type="submission" date="2025-08" db="UniProtKB">
        <authorList>
            <consortium name="RefSeq"/>
        </authorList>
    </citation>
    <scope>IDENTIFICATION</scope>
</reference>
<feature type="signal peptide" evidence="2">
    <location>
        <begin position="1"/>
        <end position="22"/>
    </location>
</feature>
<dbReference type="RefSeq" id="XP_022111455.1">
    <property type="nucleotide sequence ID" value="XM_022255763.1"/>
</dbReference>
<feature type="compositionally biased region" description="Polar residues" evidence="1">
    <location>
        <begin position="275"/>
        <end position="288"/>
    </location>
</feature>
<dbReference type="GeneID" id="110990674"/>
<proteinExistence type="predicted"/>
<feature type="compositionally biased region" description="Polar residues" evidence="1">
    <location>
        <begin position="179"/>
        <end position="192"/>
    </location>
</feature>
<feature type="region of interest" description="Disordered" evidence="1">
    <location>
        <begin position="179"/>
        <end position="359"/>
    </location>
</feature>
<dbReference type="OrthoDB" id="10626186at2759"/>
<evidence type="ECO:0000256" key="1">
    <source>
        <dbReference type="SAM" id="MobiDB-lite"/>
    </source>
</evidence>
<gene>
    <name evidence="4" type="primary">LOC110990674</name>
</gene>
<keyword evidence="3" id="KW-1185">Reference proteome</keyword>
<name>A0A8B8A3D7_ACAPL</name>
<organism evidence="3 4">
    <name type="scientific">Acanthaster planci</name>
    <name type="common">Crown-of-thorns starfish</name>
    <dbReference type="NCBI Taxonomy" id="133434"/>
    <lineage>
        <taxon>Eukaryota</taxon>
        <taxon>Metazoa</taxon>
        <taxon>Echinodermata</taxon>
        <taxon>Eleutherozoa</taxon>
        <taxon>Asterozoa</taxon>
        <taxon>Asteroidea</taxon>
        <taxon>Valvatacea</taxon>
        <taxon>Valvatida</taxon>
        <taxon>Acanthasteridae</taxon>
        <taxon>Acanthaster</taxon>
    </lineage>
</organism>
<evidence type="ECO:0000313" key="3">
    <source>
        <dbReference type="Proteomes" id="UP000694845"/>
    </source>
</evidence>
<protein>
    <submittedName>
        <fullName evidence="4">Uncharacterized protein LOC110990674</fullName>
    </submittedName>
</protein>
<feature type="region of interest" description="Disordered" evidence="1">
    <location>
        <begin position="126"/>
        <end position="149"/>
    </location>
</feature>
<feature type="compositionally biased region" description="Polar residues" evidence="1">
    <location>
        <begin position="201"/>
        <end position="219"/>
    </location>
</feature>
<evidence type="ECO:0000313" key="4">
    <source>
        <dbReference type="RefSeq" id="XP_022111455.1"/>
    </source>
</evidence>
<accession>A0A8B8A3D7</accession>
<feature type="chain" id="PRO_5034683380" evidence="2">
    <location>
        <begin position="23"/>
        <end position="359"/>
    </location>
</feature>
<sequence length="359" mass="38738">MARVDIVILMGVALALFFQVQSMPQKVTKRVQLLGMQQEGDSTQKEEYDISDVVQSIQNTLASLQERILRLETNGTRLADRVAVIEETLEMSNVHHKIMNGDTKEQNNDVQGNDGVENAAMAVTTPSMGDAQNGEEGSKHAVGNAGATAQGGDTVGDAIALLQEAETVIEQAAAVLSGNEQAVQSSQQTPNKKPNKDQGLEQPSQEPGQESNLPSQEAHQPSEPTPTRPPSEASEPSKPSQTHQPTESSQQGQADHQHSQIIYPGNNGGVAIHNGASQNEPTGNNSQPSDDDRDGEEGNAQGESTTGDETNKSEDVKDSNDKVEEERRNELSQALDQRTFRPSHRFLPYRGRVGIHSGR</sequence>
<dbReference type="OMA" id="NEHEVQP"/>
<keyword evidence="2" id="KW-0732">Signal</keyword>
<dbReference type="KEGG" id="aplc:110990674"/>
<evidence type="ECO:0000256" key="2">
    <source>
        <dbReference type="SAM" id="SignalP"/>
    </source>
</evidence>
<feature type="compositionally biased region" description="Polar residues" evidence="1">
    <location>
        <begin position="241"/>
        <end position="254"/>
    </location>
</feature>
<dbReference type="AlphaFoldDB" id="A0A8B8A3D7"/>